<dbReference type="Gene3D" id="3.30.70.2050">
    <property type="match status" value="1"/>
</dbReference>
<dbReference type="PROSITE" id="PS51257">
    <property type="entry name" value="PROKAR_LIPOPROTEIN"/>
    <property type="match status" value="1"/>
</dbReference>
<dbReference type="STRING" id="709015.GCA_000472485_01368"/>
<dbReference type="PANTHER" id="PTHR41247">
    <property type="entry name" value="HTH-TYPE TRANSCRIPTIONAL REPRESSOR YCNK"/>
    <property type="match status" value="1"/>
</dbReference>
<dbReference type="SUPFAM" id="SSF160387">
    <property type="entry name" value="NosL/MerB-like"/>
    <property type="match status" value="1"/>
</dbReference>
<gene>
    <name evidence="1" type="ORF">CA264_06845</name>
</gene>
<dbReference type="Pfam" id="PF05573">
    <property type="entry name" value="NosL"/>
    <property type="match status" value="1"/>
</dbReference>
<organism evidence="1 2">
    <name type="scientific">Pontibacter actiniarum</name>
    <dbReference type="NCBI Taxonomy" id="323450"/>
    <lineage>
        <taxon>Bacteria</taxon>
        <taxon>Pseudomonadati</taxon>
        <taxon>Bacteroidota</taxon>
        <taxon>Cytophagia</taxon>
        <taxon>Cytophagales</taxon>
        <taxon>Hymenobacteraceae</taxon>
        <taxon>Pontibacter</taxon>
    </lineage>
</organism>
<dbReference type="EMBL" id="CP021235">
    <property type="protein sequence ID" value="ARS35180.1"/>
    <property type="molecule type" value="Genomic_DNA"/>
</dbReference>
<keyword evidence="2" id="KW-1185">Reference proteome</keyword>
<sequence length="152" mass="16923">MKTYQNILFILVGLLLFACKPEPQQISYGQTNCGHCNMTVSDSRYGAELVNSKGKAFFFDSAECLAAYLNDNPKQEQEAAFVLVTDFTKPNTLVDAKQAAFLQSEQLPSPMGMFLTAFADAQTATQFQQKHTGRLLSWKEAMLAVQKNEKPL</sequence>
<evidence type="ECO:0000313" key="2">
    <source>
        <dbReference type="Proteomes" id="UP000266292"/>
    </source>
</evidence>
<name>A0A1X9YQN2_9BACT</name>
<dbReference type="OrthoDB" id="9792749at2"/>
<reference evidence="2" key="1">
    <citation type="submission" date="2017-05" db="EMBL/GenBank/DDBJ databases">
        <authorList>
            <person name="Ray J."/>
            <person name="Price M."/>
            <person name="Deutschbauer A."/>
        </authorList>
    </citation>
    <scope>NUCLEOTIDE SEQUENCE [LARGE SCALE GENOMIC DNA]</scope>
    <source>
        <strain evidence="2">DSM 19842</strain>
    </source>
</reference>
<dbReference type="AlphaFoldDB" id="A0A1X9YQN2"/>
<dbReference type="InterPro" id="IPR008719">
    <property type="entry name" value="N2O_reductase_NosL"/>
</dbReference>
<accession>A0A1X9YQN2</accession>
<dbReference type="KEGG" id="pact:CA264_06845"/>
<dbReference type="RefSeq" id="WP_025605762.1">
    <property type="nucleotide sequence ID" value="NZ_CP021235.1"/>
</dbReference>
<protein>
    <recommendedName>
        <fullName evidence="3">Copper chaperone NosL</fullName>
    </recommendedName>
</protein>
<dbReference type="PANTHER" id="PTHR41247:SF1">
    <property type="entry name" value="HTH-TYPE TRANSCRIPTIONAL REPRESSOR YCNK"/>
    <property type="match status" value="1"/>
</dbReference>
<dbReference type="Proteomes" id="UP000266292">
    <property type="component" value="Chromosome"/>
</dbReference>
<evidence type="ECO:0000313" key="1">
    <source>
        <dbReference type="EMBL" id="ARS35180.1"/>
    </source>
</evidence>
<evidence type="ECO:0008006" key="3">
    <source>
        <dbReference type="Google" id="ProtNLM"/>
    </source>
</evidence>
<proteinExistence type="predicted"/>